<dbReference type="PANTHER" id="PTHR10159:SF519">
    <property type="entry name" value="DUAL SPECIFICITY PROTEIN PHOSPHATASE MPK3"/>
    <property type="match status" value="1"/>
</dbReference>
<dbReference type="GO" id="GO:0033550">
    <property type="term" value="F:MAP kinase tyrosine phosphatase activity"/>
    <property type="evidence" value="ECO:0007669"/>
    <property type="project" value="TreeGrafter"/>
</dbReference>
<protein>
    <recommendedName>
        <fullName evidence="2">protein-tyrosine-phosphatase</fullName>
        <ecNumber evidence="2">3.1.3.48</ecNumber>
    </recommendedName>
</protein>
<keyword evidence="3" id="KW-0378">Hydrolase</keyword>
<evidence type="ECO:0000259" key="7">
    <source>
        <dbReference type="PROSITE" id="PS50056"/>
    </source>
</evidence>
<evidence type="ECO:0000256" key="2">
    <source>
        <dbReference type="ARBA" id="ARBA00013064"/>
    </source>
</evidence>
<proteinExistence type="inferred from homology"/>
<dbReference type="PROSITE" id="PS50054">
    <property type="entry name" value="TYR_PHOSPHATASE_DUAL"/>
    <property type="match status" value="1"/>
</dbReference>
<dbReference type="GO" id="GO:0005737">
    <property type="term" value="C:cytoplasm"/>
    <property type="evidence" value="ECO:0007669"/>
    <property type="project" value="TreeGrafter"/>
</dbReference>
<feature type="compositionally biased region" description="Polar residues" evidence="5">
    <location>
        <begin position="182"/>
        <end position="194"/>
    </location>
</feature>
<feature type="region of interest" description="Disordered" evidence="5">
    <location>
        <begin position="318"/>
        <end position="352"/>
    </location>
</feature>
<comment type="caution">
    <text evidence="8">The sequence shown here is derived from an EMBL/GenBank/DDBJ whole genome shotgun (WGS) entry which is preliminary data.</text>
</comment>
<dbReference type="InterPro" id="IPR000387">
    <property type="entry name" value="Tyr_Pase_dom"/>
</dbReference>
<name>A0A9P6NQD6_9BASI</name>
<evidence type="ECO:0000256" key="4">
    <source>
        <dbReference type="ARBA" id="ARBA00022912"/>
    </source>
</evidence>
<feature type="region of interest" description="Disordered" evidence="5">
    <location>
        <begin position="574"/>
        <end position="608"/>
    </location>
</feature>
<feature type="region of interest" description="Disordered" evidence="5">
    <location>
        <begin position="743"/>
        <end position="765"/>
    </location>
</feature>
<feature type="domain" description="Tyrosine specific protein phosphatases" evidence="7">
    <location>
        <begin position="655"/>
        <end position="715"/>
    </location>
</feature>
<evidence type="ECO:0000259" key="6">
    <source>
        <dbReference type="PROSITE" id="PS50054"/>
    </source>
</evidence>
<sequence>MCGPNQLATDSSDLQQIIDQDEDDDEGAQYAMPMDDPYAEVEQGWRRMSEASTSDSFASPPRHLSEHNGQWRPLPSSQNDEVVDQLSGFSFVNPRCSPNQPVIKQASASRKFSLPATLSGQTQPAPMNLSMRRSDQPNLFRPPSSSVPTKSSFTLSDLVIKQSLTNRPRISSFSTELEPISGSPTSPDSPMNFPSTTTLHHHQSTQFFNSVPLRHSRSSLPNTHHSGSGLASKSRPEIPNGFAPPAPSSSSSSSFCSSSDGCLLRRASCSSLASVASMGSSTNGSTSGLKARRGLTKPLSLAMPPPLIPGPCTSVTTSVPPRARRHLQPSSSDVQSAAFRSLPPSPRLSTADHGQMRDQIVGMKANVTGGLSMKRRTSIPRLSLGGISATTPLVDPHRRASFAVNGSNDYVRLLGRNLERPSVHVAPTPLRLHFDPVAAEAGKKELLSSQVGVGGKGHIERPEPGLNGEPVEEFPYQNGPREVLPGLFLGSEQNARDPDLLRRLGFGCIVNVAKEVNCPWTLPAPSQVVTPTPVDSSVKELGAVQNHHPSHLATPPRLQLPNANSSPGRTFLVRPTASTPNLHRSFKSPESRTLNKQSDNVSSSFMTGPTSNCKSDLGAITVEFSADEQTGRPALEYRKLPWSHDEDGLAAGAFDGIFEAIDRALDSGRRTLVHCQCGVSRSATLVIGYVMRRSALEGGRGGMHEAYTFVKDKSPWAGPNMGLIYQLIEYEKVLKKSSKLTVVPGVQEEEEEEGVRTPTGGGESD</sequence>
<dbReference type="OrthoDB" id="2502662at2759"/>
<evidence type="ECO:0000256" key="1">
    <source>
        <dbReference type="ARBA" id="ARBA00008601"/>
    </source>
</evidence>
<accession>A0A9P6NQD6</accession>
<dbReference type="Pfam" id="PF00782">
    <property type="entry name" value="DSPc"/>
    <property type="match status" value="1"/>
</dbReference>
<dbReference type="InterPro" id="IPR029021">
    <property type="entry name" value="Prot-tyrosine_phosphatase-like"/>
</dbReference>
<dbReference type="AlphaFoldDB" id="A0A9P6NQD6"/>
<dbReference type="InterPro" id="IPR000340">
    <property type="entry name" value="Dual-sp_phosphatase_cat-dom"/>
</dbReference>
<dbReference type="EMBL" id="MU167238">
    <property type="protein sequence ID" value="KAG0148323.1"/>
    <property type="molecule type" value="Genomic_DNA"/>
</dbReference>
<feature type="region of interest" description="Disordered" evidence="5">
    <location>
        <begin position="45"/>
        <end position="78"/>
    </location>
</feature>
<gene>
    <name evidence="8" type="ORF">CROQUDRAFT_41508</name>
</gene>
<dbReference type="SMART" id="SM00195">
    <property type="entry name" value="DSPc"/>
    <property type="match status" value="1"/>
</dbReference>
<dbReference type="InterPro" id="IPR016130">
    <property type="entry name" value="Tyr_Pase_AS"/>
</dbReference>
<dbReference type="PROSITE" id="PS50056">
    <property type="entry name" value="TYR_PHOSPHATASE_2"/>
    <property type="match status" value="1"/>
</dbReference>
<dbReference type="GO" id="GO:0017017">
    <property type="term" value="F:MAP kinase tyrosine/serine/threonine phosphatase activity"/>
    <property type="evidence" value="ECO:0007669"/>
    <property type="project" value="TreeGrafter"/>
</dbReference>
<feature type="region of interest" description="Disordered" evidence="5">
    <location>
        <begin position="114"/>
        <end position="152"/>
    </location>
</feature>
<reference evidence="8" key="1">
    <citation type="submission" date="2013-11" db="EMBL/GenBank/DDBJ databases">
        <title>Genome sequence of the fusiform rust pathogen reveals effectors for host alternation and coevolution with pine.</title>
        <authorList>
            <consortium name="DOE Joint Genome Institute"/>
            <person name="Smith K."/>
            <person name="Pendleton A."/>
            <person name="Kubisiak T."/>
            <person name="Anderson C."/>
            <person name="Salamov A."/>
            <person name="Aerts A."/>
            <person name="Riley R."/>
            <person name="Clum A."/>
            <person name="Lindquist E."/>
            <person name="Ence D."/>
            <person name="Campbell M."/>
            <person name="Kronenberg Z."/>
            <person name="Feau N."/>
            <person name="Dhillon B."/>
            <person name="Hamelin R."/>
            <person name="Burleigh J."/>
            <person name="Smith J."/>
            <person name="Yandell M."/>
            <person name="Nelson C."/>
            <person name="Grigoriev I."/>
            <person name="Davis J."/>
        </authorList>
    </citation>
    <scope>NUCLEOTIDE SEQUENCE</scope>
    <source>
        <strain evidence="8">G11</strain>
    </source>
</reference>
<feature type="region of interest" description="Disordered" evidence="5">
    <location>
        <begin position="1"/>
        <end position="31"/>
    </location>
</feature>
<feature type="compositionally biased region" description="Polar residues" evidence="5">
    <location>
        <begin position="143"/>
        <end position="152"/>
    </location>
</feature>
<dbReference type="SUPFAM" id="SSF52799">
    <property type="entry name" value="(Phosphotyrosine protein) phosphatases II"/>
    <property type="match status" value="1"/>
</dbReference>
<evidence type="ECO:0000313" key="8">
    <source>
        <dbReference type="EMBL" id="KAG0148323.1"/>
    </source>
</evidence>
<comment type="similarity">
    <text evidence="1">Belongs to the protein-tyrosine phosphatase family. Non-receptor class dual specificity subfamily.</text>
</comment>
<dbReference type="EC" id="3.1.3.48" evidence="2"/>
<feature type="region of interest" description="Disordered" evidence="5">
    <location>
        <begin position="170"/>
        <end position="253"/>
    </location>
</feature>
<keyword evidence="4" id="KW-0904">Protein phosphatase</keyword>
<dbReference type="Gene3D" id="3.90.190.10">
    <property type="entry name" value="Protein tyrosine phosphatase superfamily"/>
    <property type="match status" value="1"/>
</dbReference>
<keyword evidence="9" id="KW-1185">Reference proteome</keyword>
<organism evidence="8 9">
    <name type="scientific">Cronartium quercuum f. sp. fusiforme G11</name>
    <dbReference type="NCBI Taxonomy" id="708437"/>
    <lineage>
        <taxon>Eukaryota</taxon>
        <taxon>Fungi</taxon>
        <taxon>Dikarya</taxon>
        <taxon>Basidiomycota</taxon>
        <taxon>Pucciniomycotina</taxon>
        <taxon>Pucciniomycetes</taxon>
        <taxon>Pucciniales</taxon>
        <taxon>Coleosporiaceae</taxon>
        <taxon>Cronartium</taxon>
    </lineage>
</organism>
<dbReference type="Proteomes" id="UP000886653">
    <property type="component" value="Unassembled WGS sequence"/>
</dbReference>
<dbReference type="InterPro" id="IPR020422">
    <property type="entry name" value="TYR_PHOSPHATASE_DUAL_dom"/>
</dbReference>
<feature type="compositionally biased region" description="Polar residues" evidence="5">
    <location>
        <begin position="591"/>
        <end position="608"/>
    </location>
</feature>
<dbReference type="GO" id="GO:0008330">
    <property type="term" value="F:protein tyrosine/threonine phosphatase activity"/>
    <property type="evidence" value="ECO:0007669"/>
    <property type="project" value="TreeGrafter"/>
</dbReference>
<evidence type="ECO:0000256" key="5">
    <source>
        <dbReference type="SAM" id="MobiDB-lite"/>
    </source>
</evidence>
<dbReference type="GO" id="GO:0043409">
    <property type="term" value="P:negative regulation of MAPK cascade"/>
    <property type="evidence" value="ECO:0007669"/>
    <property type="project" value="TreeGrafter"/>
</dbReference>
<evidence type="ECO:0000256" key="3">
    <source>
        <dbReference type="ARBA" id="ARBA00022801"/>
    </source>
</evidence>
<feature type="compositionally biased region" description="Polar residues" evidence="5">
    <location>
        <begin position="114"/>
        <end position="125"/>
    </location>
</feature>
<dbReference type="PANTHER" id="PTHR10159">
    <property type="entry name" value="DUAL SPECIFICITY PROTEIN PHOSPHATASE"/>
    <property type="match status" value="1"/>
</dbReference>
<evidence type="ECO:0000313" key="9">
    <source>
        <dbReference type="Proteomes" id="UP000886653"/>
    </source>
</evidence>
<feature type="domain" description="Tyrosine-protein phosphatase" evidence="6">
    <location>
        <begin position="479"/>
        <end position="736"/>
    </location>
</feature>
<feature type="compositionally biased region" description="Polar residues" evidence="5">
    <location>
        <begin position="218"/>
        <end position="231"/>
    </location>
</feature>
<dbReference type="PROSITE" id="PS00383">
    <property type="entry name" value="TYR_PHOSPHATASE_1"/>
    <property type="match status" value="1"/>
</dbReference>